<proteinExistence type="predicted"/>
<reference evidence="1" key="1">
    <citation type="journal article" date="2020" name="Stud. Mycol.">
        <title>101 Dothideomycetes genomes: a test case for predicting lifestyles and emergence of pathogens.</title>
        <authorList>
            <person name="Haridas S."/>
            <person name="Albert R."/>
            <person name="Binder M."/>
            <person name="Bloem J."/>
            <person name="Labutti K."/>
            <person name="Salamov A."/>
            <person name="Andreopoulos B."/>
            <person name="Baker S."/>
            <person name="Barry K."/>
            <person name="Bills G."/>
            <person name="Bluhm B."/>
            <person name="Cannon C."/>
            <person name="Castanera R."/>
            <person name="Culley D."/>
            <person name="Daum C."/>
            <person name="Ezra D."/>
            <person name="Gonzalez J."/>
            <person name="Henrissat B."/>
            <person name="Kuo A."/>
            <person name="Liang C."/>
            <person name="Lipzen A."/>
            <person name="Lutzoni F."/>
            <person name="Magnuson J."/>
            <person name="Mondo S."/>
            <person name="Nolan M."/>
            <person name="Ohm R."/>
            <person name="Pangilinan J."/>
            <person name="Park H.-J."/>
            <person name="Ramirez L."/>
            <person name="Alfaro M."/>
            <person name="Sun H."/>
            <person name="Tritt A."/>
            <person name="Yoshinaga Y."/>
            <person name="Zwiers L.-H."/>
            <person name="Turgeon B."/>
            <person name="Goodwin S."/>
            <person name="Spatafora J."/>
            <person name="Crous P."/>
            <person name="Grigoriev I."/>
        </authorList>
    </citation>
    <scope>NUCLEOTIDE SEQUENCE</scope>
    <source>
        <strain evidence="1">ATCC 200398</strain>
    </source>
</reference>
<comment type="caution">
    <text evidence="1">The sequence shown here is derived from an EMBL/GenBank/DDBJ whole genome shotgun (WGS) entry which is preliminary data.</text>
</comment>
<organism evidence="1 2">
    <name type="scientific">Lindgomyces ingoldianus</name>
    <dbReference type="NCBI Taxonomy" id="673940"/>
    <lineage>
        <taxon>Eukaryota</taxon>
        <taxon>Fungi</taxon>
        <taxon>Dikarya</taxon>
        <taxon>Ascomycota</taxon>
        <taxon>Pezizomycotina</taxon>
        <taxon>Dothideomycetes</taxon>
        <taxon>Pleosporomycetidae</taxon>
        <taxon>Pleosporales</taxon>
        <taxon>Lindgomycetaceae</taxon>
        <taxon>Lindgomyces</taxon>
    </lineage>
</organism>
<keyword evidence="2" id="KW-1185">Reference proteome</keyword>
<evidence type="ECO:0000313" key="2">
    <source>
        <dbReference type="Proteomes" id="UP000799755"/>
    </source>
</evidence>
<dbReference type="Proteomes" id="UP000799755">
    <property type="component" value="Unassembled WGS sequence"/>
</dbReference>
<accession>A0ACB6REG2</accession>
<gene>
    <name evidence="1" type="ORF">BDR25DRAFT_205735</name>
</gene>
<name>A0ACB6REG2_9PLEO</name>
<evidence type="ECO:0000313" key="1">
    <source>
        <dbReference type="EMBL" id="KAF2477654.1"/>
    </source>
</evidence>
<sequence length="53" mass="5672">DSVIDFEAVLASGEIVHANAQEHRALWIALKGGLNNFGIGTSMKMKTFESGPI</sequence>
<feature type="non-terminal residue" evidence="1">
    <location>
        <position position="1"/>
    </location>
</feature>
<protein>
    <submittedName>
        <fullName evidence="1">Uncharacterized protein</fullName>
    </submittedName>
</protein>
<dbReference type="EMBL" id="MU003492">
    <property type="protein sequence ID" value="KAF2477654.1"/>
    <property type="molecule type" value="Genomic_DNA"/>
</dbReference>